<dbReference type="AlphaFoldDB" id="A0A060DUL5"/>
<dbReference type="Proteomes" id="UP000236268">
    <property type="component" value="Unassembled WGS sequence"/>
</dbReference>
<protein>
    <submittedName>
        <fullName evidence="1">Uncharacterized protein</fullName>
    </submittedName>
</protein>
<reference evidence="2 7" key="3">
    <citation type="submission" date="2019-07" db="EMBL/GenBank/DDBJ databases">
        <title>Genome sequencing of the stress-tolerant strain Azospirillum brasilense Az19.</title>
        <authorList>
            <person name="Maroniche G.A."/>
            <person name="Garcia J.E."/>
            <person name="Pagnussat L."/>
            <person name="Amenta M."/>
            <person name="Creus C.M."/>
        </authorList>
    </citation>
    <scope>NUCLEOTIDE SEQUENCE [LARGE SCALE GENOMIC DNA]</scope>
    <source>
        <strain evidence="2 7">Az19</strain>
    </source>
</reference>
<dbReference type="Proteomes" id="UP001628281">
    <property type="component" value="Unassembled WGS sequence"/>
</dbReference>
<evidence type="ECO:0000313" key="7">
    <source>
        <dbReference type="Proteomes" id="UP000325333"/>
    </source>
</evidence>
<keyword evidence="8" id="KW-1185">Reference proteome</keyword>
<sequence length="85" mass="9325">MTIELHTFTVTLNHSEATAYKSLAEHRAWVRTAVSDLSEVLRTAGMGAEARLRGHDRCGHLVVEATDTGVNFLRTLPAIVSVEVH</sequence>
<evidence type="ECO:0000313" key="5">
    <source>
        <dbReference type="Proteomes" id="UP000027186"/>
    </source>
</evidence>
<evidence type="ECO:0000313" key="8">
    <source>
        <dbReference type="Proteomes" id="UP001628281"/>
    </source>
</evidence>
<keyword evidence="1" id="KW-0614">Plasmid</keyword>
<name>A0A060DUL5_9PROT</name>
<gene>
    <name evidence="1" type="ORF">ABAZ39_31400</name>
    <name evidence="3" type="ORF">ACJ41P_09850</name>
    <name evidence="4" type="ORF">C1S70_09820</name>
    <name evidence="2" type="ORF">FH063_003882</name>
</gene>
<accession>A0A5B0KY39</accession>
<evidence type="ECO:0000313" key="6">
    <source>
        <dbReference type="Proteomes" id="UP000236268"/>
    </source>
</evidence>
<organism evidence="1 5">
    <name type="scientific">Azospirillum argentinense</name>
    <dbReference type="NCBI Taxonomy" id="2970906"/>
    <lineage>
        <taxon>Bacteria</taxon>
        <taxon>Pseudomonadati</taxon>
        <taxon>Pseudomonadota</taxon>
        <taxon>Alphaproteobacteria</taxon>
        <taxon>Rhodospirillales</taxon>
        <taxon>Azospirillaceae</taxon>
        <taxon>Azospirillum</taxon>
    </lineage>
</organism>
<accession>A0A060DUL5</accession>
<reference evidence="1 5" key="1">
    <citation type="journal article" date="2014" name="Genome Announc.">
        <title>Complete Genome Sequence of the Model Rhizosphere Strain Azospirillum brasilense Az39, Successfully Applied in Agriculture.</title>
        <authorList>
            <person name="Rivera D."/>
            <person name="Revale S."/>
            <person name="Molina R."/>
            <person name="Gualpa J."/>
            <person name="Puente M."/>
            <person name="Maroniche G."/>
            <person name="Paris G."/>
            <person name="Baker D."/>
            <person name="Clavijo B."/>
            <person name="McLay K."/>
            <person name="Spaepen S."/>
            <person name="Perticari A."/>
            <person name="Vazquez M."/>
            <person name="Wisniewski-Dye F."/>
            <person name="Watkins C."/>
            <person name="Martinez-Abarca F."/>
            <person name="Vanderleyden J."/>
            <person name="Cassan F."/>
        </authorList>
    </citation>
    <scope>NUCLEOTIDE SEQUENCE [LARGE SCALE GENOMIC DNA]</scope>
    <source>
        <strain evidence="1 5">Az39</strain>
        <plasmid evidence="1">AbAZ39_p4</plasmid>
    </source>
</reference>
<dbReference type="EMBL" id="POWG01000008">
    <property type="protein sequence ID" value="PNQ99116.1"/>
    <property type="molecule type" value="Genomic_DNA"/>
</dbReference>
<dbReference type="EMBL" id="CP007797">
    <property type="protein sequence ID" value="AIB16360.1"/>
    <property type="molecule type" value="Genomic_DNA"/>
</dbReference>
<proteinExistence type="predicted"/>
<geneLocation type="plasmid" evidence="1 5">
    <name>AbAZ39_p4</name>
</geneLocation>
<evidence type="ECO:0000313" key="4">
    <source>
        <dbReference type="EMBL" id="PNQ99116.1"/>
    </source>
</evidence>
<dbReference type="Proteomes" id="UP000027186">
    <property type="component" value="Plasmid AbAZ39_p4"/>
</dbReference>
<dbReference type="EMBL" id="JBJLSN010000010">
    <property type="protein sequence ID" value="MFL7901425.1"/>
    <property type="molecule type" value="Genomic_DNA"/>
</dbReference>
<geneLocation type="plasmid" evidence="4">
    <name>p6unnamed</name>
</geneLocation>
<dbReference type="RefSeq" id="WP_040138129.1">
    <property type="nucleotide sequence ID" value="NZ_CP007797.1"/>
</dbReference>
<evidence type="ECO:0000313" key="2">
    <source>
        <dbReference type="EMBL" id="KAA1057009.1"/>
    </source>
</evidence>
<dbReference type="OrthoDB" id="7306133at2"/>
<dbReference type="EMBL" id="VEWN01000003">
    <property type="protein sequence ID" value="KAA1057009.1"/>
    <property type="molecule type" value="Genomic_DNA"/>
</dbReference>
<dbReference type="KEGG" id="abq:ABAZ39_31400"/>
<evidence type="ECO:0000313" key="1">
    <source>
        <dbReference type="EMBL" id="AIB16360.1"/>
    </source>
</evidence>
<evidence type="ECO:0000313" key="3">
    <source>
        <dbReference type="EMBL" id="MFL7901425.1"/>
    </source>
</evidence>
<dbReference type="Proteomes" id="UP000325333">
    <property type="component" value="Unassembled WGS sequence"/>
</dbReference>
<reference evidence="4 6" key="2">
    <citation type="submission" date="2018-01" db="EMBL/GenBank/DDBJ databases">
        <title>Whole genome sequence of Azospirillum brasilense REC3 isolated from strawberry roots.</title>
        <authorList>
            <person name="Fontana C.A."/>
            <person name="Salazar S.M."/>
            <person name="Bassi D."/>
            <person name="Puglisi E."/>
            <person name="Lovaisa N.C."/>
            <person name="Toffoli L.M."/>
            <person name="Pedraza R."/>
            <person name="Cocconcelli P.S."/>
        </authorList>
    </citation>
    <scope>NUCLEOTIDE SEQUENCE [LARGE SCALE GENOMIC DNA]</scope>
    <source>
        <strain evidence="4 6">REC3</strain>
        <plasmid evidence="4">p6unnamed</plasmid>
    </source>
</reference>
<reference evidence="3 8" key="4">
    <citation type="submission" date="2024-11" db="EMBL/GenBank/DDBJ databases">
        <title>Draft genome sequences of two bacteria associated to sugarcane roots in Colombia.</title>
        <authorList>
            <person name="Pardo-Diaz S."/>
            <person name="Masmela-Mendoza J."/>
            <person name="Delgadillo-Duran P."/>
            <person name="Bautista E.J."/>
            <person name="Rojas-Tapias D.F."/>
        </authorList>
    </citation>
    <scope>NUCLEOTIDE SEQUENCE [LARGE SCALE GENOMIC DNA]</scope>
    <source>
        <strain evidence="3 8">Ap18</strain>
    </source>
</reference>